<dbReference type="AlphaFoldDB" id="A0AB39XHL9"/>
<dbReference type="EMBL" id="CP165734">
    <property type="protein sequence ID" value="XDV56896.1"/>
    <property type="molecule type" value="Genomic_DNA"/>
</dbReference>
<sequence length="225" mass="24602">MMLDELALLFAQRAFPNDIKKAVLEENILGKSTASGRSLSLQRLTELYCFDNSVPMFRVFTALCRRDPAALPQLALLMAVARDPLLRASARPVLGLASGSQLMRDVPRNAIASVVGDRMNEAVLDKVVRNTSSSWTKTGHLVGRTLKRRAHVRANQTAFAFALWLAHKAGFGGVELFDNGWVAALDLDSSSARALAERAHVAGLMNFRKIGDAVELDLSPLDRMT</sequence>
<evidence type="ECO:0000313" key="1">
    <source>
        <dbReference type="EMBL" id="XDV56896.1"/>
    </source>
</evidence>
<reference evidence="1" key="1">
    <citation type="submission" date="2024-08" db="EMBL/GenBank/DDBJ databases">
        <authorList>
            <person name="Chaddad Z."/>
            <person name="Lamrabet M."/>
            <person name="Bouhnik O."/>
            <person name="Alami S."/>
            <person name="Wipf D."/>
            <person name="Courty P.E."/>
            <person name="Missbah El Idrissi M."/>
        </authorList>
    </citation>
    <scope>NUCLEOTIDE SEQUENCE</scope>
    <source>
        <strain evidence="1">LLZ17</strain>
    </source>
</reference>
<protein>
    <recommendedName>
        <fullName evidence="2">TROVE domain-containing protein</fullName>
    </recommendedName>
</protein>
<proteinExistence type="predicted"/>
<organism evidence="1">
    <name type="scientific">Bradyrhizobium sp. LLZ17</name>
    <dbReference type="NCBI Taxonomy" id="3239388"/>
    <lineage>
        <taxon>Bacteria</taxon>
        <taxon>Pseudomonadati</taxon>
        <taxon>Pseudomonadota</taxon>
        <taxon>Alphaproteobacteria</taxon>
        <taxon>Hyphomicrobiales</taxon>
        <taxon>Nitrobacteraceae</taxon>
        <taxon>Bradyrhizobium</taxon>
    </lineage>
</organism>
<accession>A0AB39XHL9</accession>
<evidence type="ECO:0008006" key="2">
    <source>
        <dbReference type="Google" id="ProtNLM"/>
    </source>
</evidence>
<dbReference type="RefSeq" id="WP_369721332.1">
    <property type="nucleotide sequence ID" value="NZ_CP165734.1"/>
</dbReference>
<name>A0AB39XHL9_9BRAD</name>
<gene>
    <name evidence="1" type="ORF">AB8Z38_30560</name>
</gene>